<evidence type="ECO:0000313" key="2">
    <source>
        <dbReference type="Proteomes" id="UP001054945"/>
    </source>
</evidence>
<name>A0AAV4RE39_CAEEX</name>
<reference evidence="1 2" key="1">
    <citation type="submission" date="2021-06" db="EMBL/GenBank/DDBJ databases">
        <title>Caerostris extrusa draft genome.</title>
        <authorList>
            <person name="Kono N."/>
            <person name="Arakawa K."/>
        </authorList>
    </citation>
    <scope>NUCLEOTIDE SEQUENCE [LARGE SCALE GENOMIC DNA]</scope>
</reference>
<gene>
    <name evidence="1" type="ORF">CEXT_440631</name>
</gene>
<evidence type="ECO:0000313" key="1">
    <source>
        <dbReference type="EMBL" id="GIY19612.1"/>
    </source>
</evidence>
<protein>
    <submittedName>
        <fullName evidence="1">Uncharacterized protein</fullName>
    </submittedName>
</protein>
<sequence length="106" mass="11915">MSTNRGLLPNVPNKHLQRIKKIKKKPTAFIPPSISFQPSQFWSEVGNPAGIFTALTHVLCSGKQRTSPLKLKTCSAATKYFASTAAPRRNKTIKTRQLRLWPGLWK</sequence>
<organism evidence="1 2">
    <name type="scientific">Caerostris extrusa</name>
    <name type="common">Bark spider</name>
    <name type="synonym">Caerostris bankana</name>
    <dbReference type="NCBI Taxonomy" id="172846"/>
    <lineage>
        <taxon>Eukaryota</taxon>
        <taxon>Metazoa</taxon>
        <taxon>Ecdysozoa</taxon>
        <taxon>Arthropoda</taxon>
        <taxon>Chelicerata</taxon>
        <taxon>Arachnida</taxon>
        <taxon>Araneae</taxon>
        <taxon>Araneomorphae</taxon>
        <taxon>Entelegynae</taxon>
        <taxon>Araneoidea</taxon>
        <taxon>Araneidae</taxon>
        <taxon>Caerostris</taxon>
    </lineage>
</organism>
<dbReference type="Proteomes" id="UP001054945">
    <property type="component" value="Unassembled WGS sequence"/>
</dbReference>
<keyword evidence="2" id="KW-1185">Reference proteome</keyword>
<dbReference type="AlphaFoldDB" id="A0AAV4RE39"/>
<dbReference type="EMBL" id="BPLR01007778">
    <property type="protein sequence ID" value="GIY19612.1"/>
    <property type="molecule type" value="Genomic_DNA"/>
</dbReference>
<proteinExistence type="predicted"/>
<comment type="caution">
    <text evidence="1">The sequence shown here is derived from an EMBL/GenBank/DDBJ whole genome shotgun (WGS) entry which is preliminary data.</text>
</comment>
<accession>A0AAV4RE39</accession>